<keyword evidence="2" id="KW-1185">Reference proteome</keyword>
<organism evidence="1 2">
    <name type="scientific">Selenomonas montiformis</name>
    <dbReference type="NCBI Taxonomy" id="2652285"/>
    <lineage>
        <taxon>Bacteria</taxon>
        <taxon>Bacillati</taxon>
        <taxon>Bacillota</taxon>
        <taxon>Negativicutes</taxon>
        <taxon>Selenomonadales</taxon>
        <taxon>Selenomonadaceae</taxon>
        <taxon>Selenomonas</taxon>
    </lineage>
</organism>
<accession>A0A6I2UQ71</accession>
<protein>
    <submittedName>
        <fullName evidence="1">Uncharacterized protein</fullName>
    </submittedName>
</protein>
<dbReference type="AlphaFoldDB" id="A0A6I2UQ71"/>
<reference evidence="1 2" key="1">
    <citation type="submission" date="2019-08" db="EMBL/GenBank/DDBJ databases">
        <title>In-depth cultivation of the pig gut microbiome towards novel bacterial diversity and tailored functional studies.</title>
        <authorList>
            <person name="Wylensek D."/>
            <person name="Hitch T.C.A."/>
            <person name="Clavel T."/>
        </authorList>
    </citation>
    <scope>NUCLEOTIDE SEQUENCE [LARGE SCALE GENOMIC DNA]</scope>
    <source>
        <strain evidence="2">WCA-380-WT-3B3</strain>
    </source>
</reference>
<comment type="caution">
    <text evidence="1">The sequence shown here is derived from an EMBL/GenBank/DDBJ whole genome shotgun (WGS) entry which is preliminary data.</text>
</comment>
<gene>
    <name evidence="1" type="ORF">FYJ78_03865</name>
</gene>
<evidence type="ECO:0000313" key="1">
    <source>
        <dbReference type="EMBL" id="MSV24333.1"/>
    </source>
</evidence>
<proteinExistence type="predicted"/>
<sequence>MLLYLVILLFVLLCVIFFGEMRHSLKRSAESDRLIRQYEQDLDNKQLIQDIYAYCTKDWKLRRIMKKHAVSPADIDVIYHKLLRWGNFKKGRRFVPISSFFYVYTLNYLVTHKTEDAKVLTMRCMNFFHI</sequence>
<evidence type="ECO:0000313" key="2">
    <source>
        <dbReference type="Proteomes" id="UP000430222"/>
    </source>
</evidence>
<dbReference type="EMBL" id="VUNL01000003">
    <property type="protein sequence ID" value="MSV24333.1"/>
    <property type="molecule type" value="Genomic_DNA"/>
</dbReference>
<name>A0A6I2UQ71_9FIRM</name>
<dbReference type="Proteomes" id="UP000430222">
    <property type="component" value="Unassembled WGS sequence"/>
</dbReference>